<dbReference type="RefSeq" id="XP_007763122.1">
    <property type="nucleotide sequence ID" value="XM_007764932.1"/>
</dbReference>
<comment type="caution">
    <text evidence="1">The sequence shown here is derived from an EMBL/GenBank/DDBJ whole genome shotgun (WGS) entry which is preliminary data.</text>
</comment>
<evidence type="ECO:0000313" key="1">
    <source>
        <dbReference type="EMBL" id="EIW86238.1"/>
    </source>
</evidence>
<sequence>MPPDTSESADAPKPVMEELTPLRYRIPVYPPEDLFHLGLPEDLLPITVRHELHFGVAFSLPCFLAFARKIRPNLPDRMTAAFEFGIRYLRRITTIRNLYPVLVQNPGSSVLPDELADEETGGVWVFSICSSDRPWAEGQPTRKAVLALSRFLDEDYHWWSLRTPSISLKYHNGQKISATIITAMPPSTSDESAVAPRDAPRRVMEKPTPIRMRIPVYRPEDLFRLSLPKRFLPATAIYELHYGVAFSLPQFLAFVRSIKPDLPDRRTSVFEFGMRYLRRITTIRNLYPVLVKNPGSSVIPDELVDAETGGIWVFSICSFDHPWAEGQPSRKAVDVLSGIVGDDYHWWLSRQPKPPK</sequence>
<keyword evidence="2" id="KW-1185">Reference proteome</keyword>
<dbReference type="Proteomes" id="UP000053558">
    <property type="component" value="Unassembled WGS sequence"/>
</dbReference>
<gene>
    <name evidence="1" type="ORF">CONPUDRAFT_161036</name>
</gene>
<dbReference type="GeneID" id="19204475"/>
<dbReference type="AlphaFoldDB" id="A0A5M3N4K4"/>
<evidence type="ECO:0000313" key="2">
    <source>
        <dbReference type="Proteomes" id="UP000053558"/>
    </source>
</evidence>
<reference evidence="2" key="1">
    <citation type="journal article" date="2012" name="Science">
        <title>The Paleozoic origin of enzymatic lignin decomposition reconstructed from 31 fungal genomes.</title>
        <authorList>
            <person name="Floudas D."/>
            <person name="Binder M."/>
            <person name="Riley R."/>
            <person name="Barry K."/>
            <person name="Blanchette R.A."/>
            <person name="Henrissat B."/>
            <person name="Martinez A.T."/>
            <person name="Otillar R."/>
            <person name="Spatafora J.W."/>
            <person name="Yadav J.S."/>
            <person name="Aerts A."/>
            <person name="Benoit I."/>
            <person name="Boyd A."/>
            <person name="Carlson A."/>
            <person name="Copeland A."/>
            <person name="Coutinho P.M."/>
            <person name="de Vries R.P."/>
            <person name="Ferreira P."/>
            <person name="Findley K."/>
            <person name="Foster B."/>
            <person name="Gaskell J."/>
            <person name="Glotzer D."/>
            <person name="Gorecki P."/>
            <person name="Heitman J."/>
            <person name="Hesse C."/>
            <person name="Hori C."/>
            <person name="Igarashi K."/>
            <person name="Jurgens J.A."/>
            <person name="Kallen N."/>
            <person name="Kersten P."/>
            <person name="Kohler A."/>
            <person name="Kuees U."/>
            <person name="Kumar T.K.A."/>
            <person name="Kuo A."/>
            <person name="LaButti K."/>
            <person name="Larrondo L.F."/>
            <person name="Lindquist E."/>
            <person name="Ling A."/>
            <person name="Lombard V."/>
            <person name="Lucas S."/>
            <person name="Lundell T."/>
            <person name="Martin R."/>
            <person name="McLaughlin D.J."/>
            <person name="Morgenstern I."/>
            <person name="Morin E."/>
            <person name="Murat C."/>
            <person name="Nagy L.G."/>
            <person name="Nolan M."/>
            <person name="Ohm R.A."/>
            <person name="Patyshakuliyeva A."/>
            <person name="Rokas A."/>
            <person name="Ruiz-Duenas F.J."/>
            <person name="Sabat G."/>
            <person name="Salamov A."/>
            <person name="Samejima M."/>
            <person name="Schmutz J."/>
            <person name="Slot J.C."/>
            <person name="St John F."/>
            <person name="Stenlid J."/>
            <person name="Sun H."/>
            <person name="Sun S."/>
            <person name="Syed K."/>
            <person name="Tsang A."/>
            <person name="Wiebenga A."/>
            <person name="Young D."/>
            <person name="Pisabarro A."/>
            <person name="Eastwood D.C."/>
            <person name="Martin F."/>
            <person name="Cullen D."/>
            <person name="Grigoriev I.V."/>
            <person name="Hibbett D.S."/>
        </authorList>
    </citation>
    <scope>NUCLEOTIDE SEQUENCE [LARGE SCALE GENOMIC DNA]</scope>
    <source>
        <strain evidence="2">RWD-64-598 SS2</strain>
    </source>
</reference>
<dbReference type="KEGG" id="cput:CONPUDRAFT_161036"/>
<proteinExistence type="predicted"/>
<dbReference type="EMBL" id="JH711573">
    <property type="protein sequence ID" value="EIW86238.1"/>
    <property type="molecule type" value="Genomic_DNA"/>
</dbReference>
<protein>
    <submittedName>
        <fullName evidence="1">Uncharacterized protein</fullName>
    </submittedName>
</protein>
<organism evidence="1 2">
    <name type="scientific">Coniophora puteana (strain RWD-64-598)</name>
    <name type="common">Brown rot fungus</name>
    <dbReference type="NCBI Taxonomy" id="741705"/>
    <lineage>
        <taxon>Eukaryota</taxon>
        <taxon>Fungi</taxon>
        <taxon>Dikarya</taxon>
        <taxon>Basidiomycota</taxon>
        <taxon>Agaricomycotina</taxon>
        <taxon>Agaricomycetes</taxon>
        <taxon>Agaricomycetidae</taxon>
        <taxon>Boletales</taxon>
        <taxon>Coniophorineae</taxon>
        <taxon>Coniophoraceae</taxon>
        <taxon>Coniophora</taxon>
    </lineage>
</organism>
<accession>A0A5M3N4K4</accession>
<name>A0A5M3N4K4_CONPW</name>